<keyword evidence="1" id="KW-0690">Ribosome biogenesis</keyword>
<dbReference type="Gene3D" id="3.30.70.1490">
    <property type="entry name" value="Cysteine protease Prp"/>
    <property type="match status" value="1"/>
</dbReference>
<dbReference type="OrthoDB" id="48998at2"/>
<evidence type="ECO:0000313" key="7">
    <source>
        <dbReference type="EMBL" id="SJZ30855.1"/>
    </source>
</evidence>
<dbReference type="GO" id="GO:0006508">
    <property type="term" value="P:proteolysis"/>
    <property type="evidence" value="ECO:0007669"/>
    <property type="project" value="UniProtKB-KW"/>
</dbReference>
<evidence type="ECO:0000256" key="3">
    <source>
        <dbReference type="ARBA" id="ARBA00022801"/>
    </source>
</evidence>
<keyword evidence="3" id="KW-0378">Hydrolase</keyword>
<reference evidence="7 8" key="1">
    <citation type="submission" date="2017-02" db="EMBL/GenBank/DDBJ databases">
        <authorList>
            <person name="Peterson S.W."/>
        </authorList>
    </citation>
    <scope>NUCLEOTIDE SEQUENCE [LARGE SCALE GENOMIC DNA]</scope>
    <source>
        <strain evidence="7 8">ATCC BAA-908</strain>
    </source>
</reference>
<dbReference type="GO" id="GO:0008234">
    <property type="term" value="F:cysteine-type peptidase activity"/>
    <property type="evidence" value="ECO:0007669"/>
    <property type="project" value="UniProtKB-KW"/>
</dbReference>
<organism evidence="7 8">
    <name type="scientific">Treponema porcinum</name>
    <dbReference type="NCBI Taxonomy" id="261392"/>
    <lineage>
        <taxon>Bacteria</taxon>
        <taxon>Pseudomonadati</taxon>
        <taxon>Spirochaetota</taxon>
        <taxon>Spirochaetia</taxon>
        <taxon>Spirochaetales</taxon>
        <taxon>Treponemataceae</taxon>
        <taxon>Treponema</taxon>
    </lineage>
</organism>
<evidence type="ECO:0000313" key="8">
    <source>
        <dbReference type="Proteomes" id="UP000190423"/>
    </source>
</evidence>
<dbReference type="EMBL" id="FUWG01000003">
    <property type="protein sequence ID" value="SJZ30855.1"/>
    <property type="molecule type" value="Genomic_DNA"/>
</dbReference>
<dbReference type="SUPFAM" id="SSF118010">
    <property type="entry name" value="TM1457-like"/>
    <property type="match status" value="1"/>
</dbReference>
<dbReference type="Proteomes" id="UP000190423">
    <property type="component" value="Unassembled WGS sequence"/>
</dbReference>
<dbReference type="AlphaFoldDB" id="A0A1T4JL13"/>
<dbReference type="GeneID" id="78315858"/>
<dbReference type="PANTHER" id="PTHR39178">
    <property type="entry name" value="HYPOTHETICAL RIBOSOME-ASSOCIATED PROTEIN"/>
    <property type="match status" value="1"/>
</dbReference>
<dbReference type="Pfam" id="PF04327">
    <property type="entry name" value="Peptidase_Prp"/>
    <property type="match status" value="1"/>
</dbReference>
<protein>
    <recommendedName>
        <fullName evidence="6">Ribosomal processing cysteine protease Prp</fullName>
    </recommendedName>
</protein>
<gene>
    <name evidence="7" type="ORF">SAMN02745149_00540</name>
</gene>
<dbReference type="PANTHER" id="PTHR39178:SF1">
    <property type="entry name" value="RIBOSOMAL-PROCESSING CYSTEINE PROTEASE PRP"/>
    <property type="match status" value="1"/>
</dbReference>
<keyword evidence="2" id="KW-0645">Protease</keyword>
<evidence type="ECO:0000256" key="5">
    <source>
        <dbReference type="ARBA" id="ARBA00044503"/>
    </source>
</evidence>
<dbReference type="STRING" id="261392.SAMN02745149_00540"/>
<evidence type="ECO:0000256" key="4">
    <source>
        <dbReference type="ARBA" id="ARBA00022807"/>
    </source>
</evidence>
<comment type="similarity">
    <text evidence="5">Belongs to the Prp family.</text>
</comment>
<evidence type="ECO:0000256" key="6">
    <source>
        <dbReference type="ARBA" id="ARBA00044538"/>
    </source>
</evidence>
<dbReference type="InterPro" id="IPR007422">
    <property type="entry name" value="Peptidase_Prp"/>
</dbReference>
<dbReference type="CDD" id="cd16332">
    <property type="entry name" value="Prp-like"/>
    <property type="match status" value="1"/>
</dbReference>
<keyword evidence="8" id="KW-1185">Reference proteome</keyword>
<dbReference type="GO" id="GO:0042254">
    <property type="term" value="P:ribosome biogenesis"/>
    <property type="evidence" value="ECO:0007669"/>
    <property type="project" value="UniProtKB-KW"/>
</dbReference>
<accession>A0A1T4JL13</accession>
<proteinExistence type="inferred from homology"/>
<name>A0A1T4JL13_TREPO</name>
<dbReference type="RefSeq" id="WP_078932461.1">
    <property type="nucleotide sequence ID" value="NZ_FUWG01000003.1"/>
</dbReference>
<evidence type="ECO:0000256" key="2">
    <source>
        <dbReference type="ARBA" id="ARBA00022670"/>
    </source>
</evidence>
<dbReference type="InterPro" id="IPR036764">
    <property type="entry name" value="Peptidase_Prp_sf"/>
</dbReference>
<sequence length="112" mass="12060">MISVRIERNKEGVLLGCKAEGHAGYAARGSDIVCSAVSVLLRTVLQVAELTDGVSVKSDAGKRGFLDFTIQINEPGSEPEKRLVYAGDFLETGLKSVAEEYPGYVELLKKTV</sequence>
<keyword evidence="4" id="KW-0788">Thiol protease</keyword>
<evidence type="ECO:0000256" key="1">
    <source>
        <dbReference type="ARBA" id="ARBA00022517"/>
    </source>
</evidence>